<keyword evidence="1 2" id="KW-0728">SH3 domain</keyword>
<dbReference type="InterPro" id="IPR001452">
    <property type="entry name" value="SH3_domain"/>
</dbReference>
<proteinExistence type="predicted"/>
<dbReference type="Pfam" id="PF07653">
    <property type="entry name" value="SH3_2"/>
    <property type="match status" value="1"/>
</dbReference>
<comment type="caution">
    <text evidence="5">The sequence shown here is derived from an EMBL/GenBank/DDBJ whole genome shotgun (WGS) entry which is preliminary data.</text>
</comment>
<dbReference type="SMART" id="SM00326">
    <property type="entry name" value="SH3"/>
    <property type="match status" value="1"/>
</dbReference>
<dbReference type="Gene3D" id="2.30.30.40">
    <property type="entry name" value="SH3 Domains"/>
    <property type="match status" value="1"/>
</dbReference>
<evidence type="ECO:0000313" key="6">
    <source>
        <dbReference type="Proteomes" id="UP001619887"/>
    </source>
</evidence>
<feature type="domain" description="SH3" evidence="4">
    <location>
        <begin position="29"/>
        <end position="89"/>
    </location>
</feature>
<sequence>MQRIYTHSNAHFEVFTTVLKPQGRQRRRPEAEKMVVVHSYSPLWSDEVQLEVGDLVLVLPRPEETRWFGRLQDGRQGFMPSSCVMELSKVRALQRRHHCGVSRQSELSGGLDVGQGEALDPSVDPSMAPPGPQRSPSLMLRILGRVRRRNQSQRGETNGAFMGD</sequence>
<dbReference type="InterPro" id="IPR036028">
    <property type="entry name" value="SH3-like_dom_sf"/>
</dbReference>
<evidence type="ECO:0000256" key="3">
    <source>
        <dbReference type="SAM" id="MobiDB-lite"/>
    </source>
</evidence>
<evidence type="ECO:0000256" key="2">
    <source>
        <dbReference type="PROSITE-ProRule" id="PRU00192"/>
    </source>
</evidence>
<gene>
    <name evidence="5" type="ORF">OYC64_011963</name>
</gene>
<dbReference type="SUPFAM" id="SSF50044">
    <property type="entry name" value="SH3-domain"/>
    <property type="match status" value="1"/>
</dbReference>
<dbReference type="CDD" id="cd00174">
    <property type="entry name" value="SH3"/>
    <property type="match status" value="1"/>
</dbReference>
<dbReference type="PROSITE" id="PS50002">
    <property type="entry name" value="SH3"/>
    <property type="match status" value="1"/>
</dbReference>
<evidence type="ECO:0000256" key="1">
    <source>
        <dbReference type="ARBA" id="ARBA00022443"/>
    </source>
</evidence>
<feature type="region of interest" description="Disordered" evidence="3">
    <location>
        <begin position="103"/>
        <end position="137"/>
    </location>
</feature>
<name>A0ABD2FHR9_PAGBO</name>
<accession>A0ABD2FHR9</accession>
<evidence type="ECO:0000313" key="5">
    <source>
        <dbReference type="EMBL" id="KAL3041085.1"/>
    </source>
</evidence>
<dbReference type="AlphaFoldDB" id="A0ABD2FHR9"/>
<evidence type="ECO:0000259" key="4">
    <source>
        <dbReference type="PROSITE" id="PS50002"/>
    </source>
</evidence>
<protein>
    <recommendedName>
        <fullName evidence="4">SH3 domain-containing protein</fullName>
    </recommendedName>
</protein>
<reference evidence="5 6" key="1">
    <citation type="journal article" date="2022" name="G3 (Bethesda)">
        <title>Evaluating Illumina-, Nanopore-, and PacBio-based genome assembly strategies with the bald notothen, Trematomus borchgrevinki.</title>
        <authorList>
            <person name="Rayamajhi N."/>
            <person name="Cheng C.C."/>
            <person name="Catchen J.M."/>
        </authorList>
    </citation>
    <scope>NUCLEOTIDE SEQUENCE [LARGE SCALE GENOMIC DNA]</scope>
    <source>
        <strain evidence="5">AGRC-2024</strain>
    </source>
</reference>
<dbReference type="Proteomes" id="UP001619887">
    <property type="component" value="Unassembled WGS sequence"/>
</dbReference>
<organism evidence="5 6">
    <name type="scientific">Pagothenia borchgrevinki</name>
    <name type="common">Bald rockcod</name>
    <name type="synonym">Trematomus borchgrevinki</name>
    <dbReference type="NCBI Taxonomy" id="8213"/>
    <lineage>
        <taxon>Eukaryota</taxon>
        <taxon>Metazoa</taxon>
        <taxon>Chordata</taxon>
        <taxon>Craniata</taxon>
        <taxon>Vertebrata</taxon>
        <taxon>Euteleostomi</taxon>
        <taxon>Actinopterygii</taxon>
        <taxon>Neopterygii</taxon>
        <taxon>Teleostei</taxon>
        <taxon>Neoteleostei</taxon>
        <taxon>Acanthomorphata</taxon>
        <taxon>Eupercaria</taxon>
        <taxon>Perciformes</taxon>
        <taxon>Notothenioidei</taxon>
        <taxon>Nototheniidae</taxon>
        <taxon>Pagothenia</taxon>
    </lineage>
</organism>
<keyword evidence="6" id="KW-1185">Reference proteome</keyword>
<dbReference type="EMBL" id="JBIYXZ010002090">
    <property type="protein sequence ID" value="KAL3041085.1"/>
    <property type="molecule type" value="Genomic_DNA"/>
</dbReference>
<reference evidence="5 6" key="2">
    <citation type="journal article" date="2024" name="G3 (Bethesda)">
        <title>The genome of the cryopelagic Antarctic bald notothen, Trematomus borchgrevinki.</title>
        <authorList>
            <person name="Rayamajhi N."/>
            <person name="Rivera-Colon A.G."/>
            <person name="Minhas B.F."/>
            <person name="Cheng C.C."/>
            <person name="Catchen J.M."/>
        </authorList>
    </citation>
    <scope>NUCLEOTIDE SEQUENCE [LARGE SCALE GENOMIC DNA]</scope>
    <source>
        <strain evidence="5">AGRC-2024</strain>
    </source>
</reference>